<reference evidence="1 2" key="1">
    <citation type="journal article" date="2022" name="Int. J. Syst. Evol. Microbiol.">
        <title>Pseudomonas fitomaticsae sp. nov., isolated at Marimurtra Botanical Garden in Blanes, Catalonia, Spain.</title>
        <authorList>
            <person name="Atanasov K.E."/>
            <person name="Galbis D.M."/>
            <person name="Cornado D."/>
            <person name="Serpico A."/>
            <person name="Sanchez G."/>
            <person name="Bosch M."/>
            <person name="Ferrer A."/>
            <person name="Altabella T."/>
        </authorList>
    </citation>
    <scope>NUCLEOTIDE SEQUENCE [LARGE SCALE GENOMIC DNA]</scope>
    <source>
        <strain evidence="1 2">FIT81</strain>
    </source>
</reference>
<dbReference type="Proteomes" id="UP001162907">
    <property type="component" value="Chromosome"/>
</dbReference>
<evidence type="ECO:0000313" key="2">
    <source>
        <dbReference type="Proteomes" id="UP001162907"/>
    </source>
</evidence>
<name>A0ABY3PU45_9PSED</name>
<dbReference type="EMBL" id="CP075567">
    <property type="protein sequence ID" value="UFP97448.1"/>
    <property type="molecule type" value="Genomic_DNA"/>
</dbReference>
<protein>
    <recommendedName>
        <fullName evidence="3">Apea-like HEPN domain-containing protein</fullName>
    </recommendedName>
</protein>
<dbReference type="RefSeq" id="WP_230730946.1">
    <property type="nucleotide sequence ID" value="NZ_CP075567.1"/>
</dbReference>
<proteinExistence type="predicted"/>
<accession>A0ABY3PU45</accession>
<organism evidence="1 2">
    <name type="scientific">Pseudomonas fitomaticsae</name>
    <dbReference type="NCBI Taxonomy" id="2837969"/>
    <lineage>
        <taxon>Bacteria</taxon>
        <taxon>Pseudomonadati</taxon>
        <taxon>Pseudomonadota</taxon>
        <taxon>Gammaproteobacteria</taxon>
        <taxon>Pseudomonadales</taxon>
        <taxon>Pseudomonadaceae</taxon>
        <taxon>Pseudomonas</taxon>
    </lineage>
</organism>
<evidence type="ECO:0008006" key="3">
    <source>
        <dbReference type="Google" id="ProtNLM"/>
    </source>
</evidence>
<evidence type="ECO:0000313" key="1">
    <source>
        <dbReference type="EMBL" id="UFP97448.1"/>
    </source>
</evidence>
<keyword evidence="2" id="KW-1185">Reference proteome</keyword>
<sequence length="195" mass="22229">MAKIESRTSNSRYLESIGLTLLDEAKSTEPGYIFKKLVPAMAFFCFAFESKLNGYGDAVFTGQELKKYINSTIIGKFQWLCSRIGVEGSDAFQELCKTIELMVTFRNSLVHSKIITIEEERELSELEKLNPRFIRPKISDSDFMEIRSIENAEKFQGVTTTLELIWSSYCIKNSIHIGDDRGSLISRARILSDDQ</sequence>
<gene>
    <name evidence="1" type="ORF">KJY40_15315</name>
</gene>